<sequence length="162" mass="18510">MKTLIVYGTKHGTTEKCSKFLKDKLSGEVVIINIKKENMPDITEFNNIIIGGSIYMGQIQKGVKNFCIENINVLKEKRVGIFICGLNEKDIEAQLNNAFPKELLTNAVAKECFGGECILKNMNFFERFIMKKVSKIDKDTSKISEENINKFTQLINDDYRSR</sequence>
<reference evidence="2 3" key="1">
    <citation type="submission" date="2015-11" db="EMBL/GenBank/DDBJ databases">
        <authorList>
            <person name="Hill K.K."/>
            <person name="Shirey T.B."/>
            <person name="Raphael B."/>
            <person name="Daligault H.E."/>
            <person name="Davenport K.W."/>
            <person name="Bruce D.C."/>
            <person name="Foley B.T."/>
            <person name="Johnson S.L."/>
        </authorList>
    </citation>
    <scope>NUCLEOTIDE SEQUENCE [LARGE SCALE GENOMIC DNA]</scope>
    <source>
        <strain evidence="2 3">CDC_1632</strain>
    </source>
</reference>
<feature type="domain" description="Flavodoxin" evidence="1">
    <location>
        <begin position="4"/>
        <end position="142"/>
    </location>
</feature>
<dbReference type="InterPro" id="IPR026816">
    <property type="entry name" value="Flavodoxin_dom"/>
</dbReference>
<proteinExistence type="predicted"/>
<dbReference type="InterPro" id="IPR029039">
    <property type="entry name" value="Flavoprotein-like_sf"/>
</dbReference>
<dbReference type="Proteomes" id="UP000182204">
    <property type="component" value="Chromosome"/>
</dbReference>
<name>A0A1L3NGA4_CLOSG</name>
<dbReference type="eggNOG" id="COG4635">
    <property type="taxonomic scope" value="Bacteria"/>
</dbReference>
<dbReference type="STRING" id="413999.CBO1022"/>
<dbReference type="EMBL" id="CP013243">
    <property type="protein sequence ID" value="APH15146.1"/>
    <property type="molecule type" value="Genomic_DNA"/>
</dbReference>
<dbReference type="PANTHER" id="PTHR38030">
    <property type="entry name" value="PROTOPORPHYRINOGEN IX DEHYDROGENASE [MENAQUINONE]"/>
    <property type="match status" value="1"/>
</dbReference>
<organism evidence="2 3">
    <name type="scientific">Clostridium sporogenes</name>
    <dbReference type="NCBI Taxonomy" id="1509"/>
    <lineage>
        <taxon>Bacteria</taxon>
        <taxon>Bacillati</taxon>
        <taxon>Bacillota</taxon>
        <taxon>Clostridia</taxon>
        <taxon>Eubacteriales</taxon>
        <taxon>Clostridiaceae</taxon>
        <taxon>Clostridium</taxon>
    </lineage>
</organism>
<dbReference type="SUPFAM" id="SSF52218">
    <property type="entry name" value="Flavoproteins"/>
    <property type="match status" value="1"/>
</dbReference>
<evidence type="ECO:0000313" key="3">
    <source>
        <dbReference type="Proteomes" id="UP000182204"/>
    </source>
</evidence>
<dbReference type="RefSeq" id="WP_072584895.1">
    <property type="nucleotide sequence ID" value="NZ_CP013243.1"/>
</dbReference>
<evidence type="ECO:0000259" key="1">
    <source>
        <dbReference type="Pfam" id="PF12724"/>
    </source>
</evidence>
<dbReference type="Gene3D" id="3.40.50.360">
    <property type="match status" value="1"/>
</dbReference>
<evidence type="ECO:0000313" key="2">
    <source>
        <dbReference type="EMBL" id="APH15146.1"/>
    </source>
</evidence>
<gene>
    <name evidence="2" type="ORF">NPD5_1028</name>
</gene>
<dbReference type="GO" id="GO:0070819">
    <property type="term" value="F:menaquinone-dependent protoporphyrinogen oxidase activity"/>
    <property type="evidence" value="ECO:0007669"/>
    <property type="project" value="TreeGrafter"/>
</dbReference>
<dbReference type="GO" id="GO:0006783">
    <property type="term" value="P:heme biosynthetic process"/>
    <property type="evidence" value="ECO:0007669"/>
    <property type="project" value="TreeGrafter"/>
</dbReference>
<dbReference type="Pfam" id="PF12724">
    <property type="entry name" value="Flavodoxin_5"/>
    <property type="match status" value="1"/>
</dbReference>
<dbReference type="InterPro" id="IPR052200">
    <property type="entry name" value="Protoporphyrinogen_IX_DH"/>
</dbReference>
<dbReference type="GO" id="GO:0010181">
    <property type="term" value="F:FMN binding"/>
    <property type="evidence" value="ECO:0007669"/>
    <property type="project" value="TreeGrafter"/>
</dbReference>
<dbReference type="AlphaFoldDB" id="A0A1L3NGA4"/>
<accession>A0A1L3NGA4</accession>
<protein>
    <submittedName>
        <fullName evidence="2">Flavodoxin domain protein</fullName>
    </submittedName>
</protein>
<dbReference type="PANTHER" id="PTHR38030:SF2">
    <property type="entry name" value="PROTOPORPHYRINOGEN IX DEHYDROGENASE [QUINONE]"/>
    <property type="match status" value="1"/>
</dbReference>